<dbReference type="SUPFAM" id="SSF56300">
    <property type="entry name" value="Metallo-dependent phosphatases"/>
    <property type="match status" value="1"/>
</dbReference>
<dbReference type="PANTHER" id="PTHR30337">
    <property type="entry name" value="COMPONENT OF ATP-DEPENDENT DSDNA EXONUCLEASE"/>
    <property type="match status" value="1"/>
</dbReference>
<name>A0A941EFZ8_9ACTN</name>
<keyword evidence="8" id="KW-1185">Reference proteome</keyword>
<dbReference type="InterPro" id="IPR029052">
    <property type="entry name" value="Metallo-depent_PP-like"/>
</dbReference>
<protein>
    <recommendedName>
        <fullName evidence="2">Nuclease SbcCD subunit D</fullName>
    </recommendedName>
</protein>
<sequence>MAQTGTVRFLHTADWQLGMTRHWLGEHQGAYDRARINAIREIGRLAEQQRCEFIVVCGDVFEYAQVKPRTAEPALERLSALAVPVYLLPGNHDPLTESGIYRSDWFRAQAGERVRVLDAPGLVEVRPGVELLVAPWFSKQAPDEQIDRLALRLDPPSPGTIRIAVGHGAVDSLAGAMMADPISTSRLDQAVAAGRIDYVALGDRHSKTSVGDSGRIWYSGSPEPTATRDPDPGYALAVELGPGRSIEVTPHHLATWTFREQRFELTEPADVDAVLGWLDAFPDKWETVAKPILSGVLGLAESERLRAGLESRGHRFAAILESGRSTLRGRPEDTDLDDLALTGFVAETAAALRDQGGEAANDALRLLLRLAGN</sequence>
<dbReference type="InterPro" id="IPR041796">
    <property type="entry name" value="Mre11_N"/>
</dbReference>
<dbReference type="PIRSF" id="PIRSF033093">
    <property type="entry name" value="UCP_ML1119"/>
    <property type="match status" value="1"/>
</dbReference>
<dbReference type="AlphaFoldDB" id="A0A941EFZ8"/>
<dbReference type="Proteomes" id="UP000676325">
    <property type="component" value="Unassembled WGS sequence"/>
</dbReference>
<feature type="domain" description="Calcineurin-like phosphoesterase" evidence="6">
    <location>
        <begin position="8"/>
        <end position="205"/>
    </location>
</feature>
<keyword evidence="5 7" id="KW-0269">Exonuclease</keyword>
<gene>
    <name evidence="7" type="ORF">KDK95_27345</name>
</gene>
<dbReference type="InterPro" id="IPR050535">
    <property type="entry name" value="DNA_Repair-Maintenance_Comp"/>
</dbReference>
<evidence type="ECO:0000256" key="1">
    <source>
        <dbReference type="ARBA" id="ARBA00010555"/>
    </source>
</evidence>
<evidence type="ECO:0000256" key="5">
    <source>
        <dbReference type="ARBA" id="ARBA00022839"/>
    </source>
</evidence>
<comment type="caution">
    <text evidence="7">The sequence shown here is derived from an EMBL/GenBank/DDBJ whole genome shotgun (WGS) entry which is preliminary data.</text>
</comment>
<dbReference type="InterPro" id="IPR004843">
    <property type="entry name" value="Calcineurin-like_PHP"/>
</dbReference>
<accession>A0A941EFZ8</accession>
<proteinExistence type="inferred from homology"/>
<evidence type="ECO:0000313" key="7">
    <source>
        <dbReference type="EMBL" id="MBR7830048.1"/>
    </source>
</evidence>
<comment type="similarity">
    <text evidence="1">Belongs to the SbcD family.</text>
</comment>
<organism evidence="7 8">
    <name type="scientific">Actinospica acidithermotolerans</name>
    <dbReference type="NCBI Taxonomy" id="2828514"/>
    <lineage>
        <taxon>Bacteria</taxon>
        <taxon>Bacillati</taxon>
        <taxon>Actinomycetota</taxon>
        <taxon>Actinomycetes</taxon>
        <taxon>Catenulisporales</taxon>
        <taxon>Actinospicaceae</taxon>
        <taxon>Actinospica</taxon>
    </lineage>
</organism>
<reference evidence="7" key="1">
    <citation type="submission" date="2021-04" db="EMBL/GenBank/DDBJ databases">
        <title>Genome based classification of Actinospica acidithermotolerans sp. nov., an actinobacterium isolated from an Indonesian hot spring.</title>
        <authorList>
            <person name="Kusuma A.B."/>
            <person name="Putra K.E."/>
            <person name="Nafisah S."/>
            <person name="Loh J."/>
            <person name="Nouioui I."/>
            <person name="Goodfellow M."/>
        </authorList>
    </citation>
    <scope>NUCLEOTIDE SEQUENCE</scope>
    <source>
        <strain evidence="7">MGRD01-02</strain>
    </source>
</reference>
<dbReference type="EMBL" id="JAGSOH010000112">
    <property type="protein sequence ID" value="MBR7830048.1"/>
    <property type="molecule type" value="Genomic_DNA"/>
</dbReference>
<keyword evidence="3" id="KW-0540">Nuclease</keyword>
<evidence type="ECO:0000256" key="4">
    <source>
        <dbReference type="ARBA" id="ARBA00022801"/>
    </source>
</evidence>
<evidence type="ECO:0000256" key="3">
    <source>
        <dbReference type="ARBA" id="ARBA00022722"/>
    </source>
</evidence>
<dbReference type="PANTHER" id="PTHR30337:SF0">
    <property type="entry name" value="NUCLEASE SBCCD SUBUNIT D"/>
    <property type="match status" value="1"/>
</dbReference>
<dbReference type="GO" id="GO:0004527">
    <property type="term" value="F:exonuclease activity"/>
    <property type="evidence" value="ECO:0007669"/>
    <property type="project" value="UniProtKB-KW"/>
</dbReference>
<evidence type="ECO:0000313" key="8">
    <source>
        <dbReference type="Proteomes" id="UP000676325"/>
    </source>
</evidence>
<dbReference type="InterPro" id="IPR014577">
    <property type="entry name" value="UCP033093_metalloPase"/>
</dbReference>
<dbReference type="Pfam" id="PF00149">
    <property type="entry name" value="Metallophos"/>
    <property type="match status" value="1"/>
</dbReference>
<dbReference type="Gene3D" id="3.60.21.10">
    <property type="match status" value="1"/>
</dbReference>
<evidence type="ECO:0000256" key="2">
    <source>
        <dbReference type="ARBA" id="ARBA00013365"/>
    </source>
</evidence>
<keyword evidence="4" id="KW-0378">Hydrolase</keyword>
<dbReference type="RefSeq" id="WP_212521180.1">
    <property type="nucleotide sequence ID" value="NZ_JAGSOH010000112.1"/>
</dbReference>
<dbReference type="CDD" id="cd00840">
    <property type="entry name" value="MPP_Mre11_N"/>
    <property type="match status" value="1"/>
</dbReference>
<evidence type="ECO:0000259" key="6">
    <source>
        <dbReference type="Pfam" id="PF00149"/>
    </source>
</evidence>